<evidence type="ECO:0000313" key="1">
    <source>
        <dbReference type="EMBL" id="OGG26115.1"/>
    </source>
</evidence>
<organism evidence="1 2">
    <name type="scientific">Candidatus Gottesmanbacteria bacterium RIFCSPLOWO2_01_FULL_39_12b</name>
    <dbReference type="NCBI Taxonomy" id="1798388"/>
    <lineage>
        <taxon>Bacteria</taxon>
        <taxon>Candidatus Gottesmaniibacteriota</taxon>
    </lineage>
</organism>
<protein>
    <submittedName>
        <fullName evidence="1">Uncharacterized protein</fullName>
    </submittedName>
</protein>
<dbReference type="AlphaFoldDB" id="A0A1F6AN51"/>
<gene>
    <name evidence="1" type="ORF">A2960_03930</name>
</gene>
<comment type="caution">
    <text evidence="1">The sequence shown here is derived from an EMBL/GenBank/DDBJ whole genome shotgun (WGS) entry which is preliminary data.</text>
</comment>
<reference evidence="1 2" key="1">
    <citation type="journal article" date="2016" name="Nat. Commun.">
        <title>Thousands of microbial genomes shed light on interconnected biogeochemical processes in an aquifer system.</title>
        <authorList>
            <person name="Anantharaman K."/>
            <person name="Brown C.T."/>
            <person name="Hug L.A."/>
            <person name="Sharon I."/>
            <person name="Castelle C.J."/>
            <person name="Probst A.J."/>
            <person name="Thomas B.C."/>
            <person name="Singh A."/>
            <person name="Wilkins M.J."/>
            <person name="Karaoz U."/>
            <person name="Brodie E.L."/>
            <person name="Williams K.H."/>
            <person name="Hubbard S.S."/>
            <person name="Banfield J.F."/>
        </authorList>
    </citation>
    <scope>NUCLEOTIDE SEQUENCE [LARGE SCALE GENOMIC DNA]</scope>
</reference>
<sequence length="1021" mass="106135">MPIADDWTVDYIDKKVSHVQFKDEITGSDSSVAEVSTVKCVAVSGNISAADYFFLYSATDATKYHVWYKVGGSGTDPAPAGSTAVLVTVGGTDTDAQVATATQTAIDALADFTAAVNTDTITVTITNVDKGSTTDVANGVGLTEFAYNKEVATVLCVGQTGNIASAGAGDYITLYSASNTTKYHVWYFVTGGSNTDPAPAGSTGVQVTIASAAADTAVASATATAIDNLTDFVATVSTATVTITNATAGPSTNVANGVGLTEFTYTTITNPVKGIGKTVWSVNALYSFLQDQFDELGNMDDKVPMDAQTPTEYRFINNWFIDEVSIKYLKGGAIKTSGWTTGQIVQQILDGSSPTYTNVVSGDIGLIVTEAGTGDTGNLLFADNARQRWWIRPDVPGTGGDEFDSAGAGYSIGSGTGAGSSTAAALTGENTWANMFTLGTIETNTAIYVVQDTAKVSAWWPTGQIDVLLRVLEAGSTVGANGGDIRDIFIGAREYSKLFDHFISNDITGGRNPVPLATAADLNNTTGQYTIALTSADITFAVGDRFIVSGTPAKEGTVTAFTGSPATSIDYYLSGTSLTQFAASDVIVKVGTTTPDSTINGSPTDLVADYGTTTPVILTFAYSTQNLNNGAGAKPYDCSIDLGGRTVKQMYEWVKFITRRGAVATPQLKTGTGTIASPAFANINGEQYIKLLAGTLAVDDFTPVKASPFGTFAGGKFFGAQGVWITNYAAADAQAFQLIDSNGATQTPPNTVSVTISNLRVSDVTGVFVLTEEGGIINKAKYVMTTQAASLTTITVNAIDAETPQAGVIRVVDFSDPLKAEQQYQYASWTGAIFTLNRFPTAGNYTVTGGSGTTTILTDTDAAVNFVTGKVKPGDIVRNVTDGSVATVVTVDSASQITTTGLTGGTDNTFTNTDTYNITTETNRAYEVTNDTAYAPIINATGVYYSSTATNFSAGEGTDALPASMANTLIKGAGGDIPVLVRVRRGSSGVSNKILPFEIAQTVGQSGMSQAAIRTLDSIVT</sequence>
<evidence type="ECO:0000313" key="2">
    <source>
        <dbReference type="Proteomes" id="UP000176609"/>
    </source>
</evidence>
<proteinExistence type="predicted"/>
<accession>A0A1F6AN51</accession>
<dbReference type="EMBL" id="MFJR01000013">
    <property type="protein sequence ID" value="OGG26115.1"/>
    <property type="molecule type" value="Genomic_DNA"/>
</dbReference>
<dbReference type="Proteomes" id="UP000176609">
    <property type="component" value="Unassembled WGS sequence"/>
</dbReference>
<name>A0A1F6AN51_9BACT</name>